<dbReference type="InterPro" id="IPR036291">
    <property type="entry name" value="NAD(P)-bd_dom_sf"/>
</dbReference>
<evidence type="ECO:0000259" key="4">
    <source>
        <dbReference type="SMART" id="SM00822"/>
    </source>
</evidence>
<dbReference type="AlphaFoldDB" id="A0A1I5UUN9"/>
<name>A0A1I5UUN9_HYMAR</name>
<dbReference type="PANTHER" id="PTHR44196">
    <property type="entry name" value="DEHYDROGENASE/REDUCTASE SDR FAMILY MEMBER 7B"/>
    <property type="match status" value="1"/>
</dbReference>
<gene>
    <name evidence="5" type="ORF">SAMN04515668_1063</name>
</gene>
<dbReference type="STRING" id="1227077.SAMN04515668_1063"/>
<evidence type="ECO:0000313" key="6">
    <source>
        <dbReference type="Proteomes" id="UP000199029"/>
    </source>
</evidence>
<comment type="similarity">
    <text evidence="1 3">Belongs to the short-chain dehydrogenases/reductases (SDR) family.</text>
</comment>
<evidence type="ECO:0000256" key="3">
    <source>
        <dbReference type="RuleBase" id="RU000363"/>
    </source>
</evidence>
<dbReference type="Gene3D" id="3.40.50.720">
    <property type="entry name" value="NAD(P)-binding Rossmann-like Domain"/>
    <property type="match status" value="1"/>
</dbReference>
<dbReference type="OrthoDB" id="9810734at2"/>
<dbReference type="PROSITE" id="PS00061">
    <property type="entry name" value="ADH_SHORT"/>
    <property type="match status" value="1"/>
</dbReference>
<sequence>MNLSNNTILLTGGASGIGLALAARFLQAGSQVIVCGRRADKLAEAQQQYPALITHVCDLANAADRVELIRWATATFPALNVLVNNAGVQNRIQLADDAEEWDVRRQELVINVEAPMHLATLAIPHLRQQPQSYIINVTSGLSFAPAAFAPIYSATKAALHSFTLSLRHQLAPTGIAVLEIVPPAVDTDLGGPGLHTFGVPVDDFADSVMARLAAGEQEVGYGTSEAARLASRAELDERFRQMNNH</sequence>
<evidence type="ECO:0000256" key="1">
    <source>
        <dbReference type="ARBA" id="ARBA00006484"/>
    </source>
</evidence>
<protein>
    <submittedName>
        <fullName evidence="5">Uncharacterized oxidoreductase</fullName>
    </submittedName>
</protein>
<proteinExistence type="inferred from homology"/>
<dbReference type="PANTHER" id="PTHR44196:SF1">
    <property type="entry name" value="DEHYDROGENASE_REDUCTASE SDR FAMILY MEMBER 7B"/>
    <property type="match status" value="1"/>
</dbReference>
<evidence type="ECO:0000256" key="2">
    <source>
        <dbReference type="ARBA" id="ARBA00023002"/>
    </source>
</evidence>
<evidence type="ECO:0000313" key="5">
    <source>
        <dbReference type="EMBL" id="SFP98436.1"/>
    </source>
</evidence>
<dbReference type="EMBL" id="FOXS01000001">
    <property type="protein sequence ID" value="SFP98436.1"/>
    <property type="molecule type" value="Genomic_DNA"/>
</dbReference>
<dbReference type="InterPro" id="IPR057326">
    <property type="entry name" value="KR_dom"/>
</dbReference>
<feature type="domain" description="Ketoreductase" evidence="4">
    <location>
        <begin position="6"/>
        <end position="186"/>
    </location>
</feature>
<dbReference type="SMART" id="SM00822">
    <property type="entry name" value="PKS_KR"/>
    <property type="match status" value="1"/>
</dbReference>
<dbReference type="InterPro" id="IPR002347">
    <property type="entry name" value="SDR_fam"/>
</dbReference>
<dbReference type="Proteomes" id="UP000199029">
    <property type="component" value="Unassembled WGS sequence"/>
</dbReference>
<dbReference type="Pfam" id="PF00106">
    <property type="entry name" value="adh_short"/>
    <property type="match status" value="1"/>
</dbReference>
<reference evidence="6" key="1">
    <citation type="submission" date="2016-10" db="EMBL/GenBank/DDBJ databases">
        <authorList>
            <person name="Varghese N."/>
            <person name="Submissions S."/>
        </authorList>
    </citation>
    <scope>NUCLEOTIDE SEQUENCE [LARGE SCALE GENOMIC DNA]</scope>
    <source>
        <strain evidence="6">OR362-8,ATCC BAA-1266,JCM 13504</strain>
    </source>
</reference>
<keyword evidence="2" id="KW-0560">Oxidoreductase</keyword>
<accession>A0A1I5UUN9</accession>
<dbReference type="PRINTS" id="PR00080">
    <property type="entry name" value="SDRFAMILY"/>
</dbReference>
<dbReference type="GO" id="GO:0016020">
    <property type="term" value="C:membrane"/>
    <property type="evidence" value="ECO:0007669"/>
    <property type="project" value="TreeGrafter"/>
</dbReference>
<dbReference type="InterPro" id="IPR020904">
    <property type="entry name" value="Sc_DH/Rdtase_CS"/>
</dbReference>
<keyword evidence="6" id="KW-1185">Reference proteome</keyword>
<organism evidence="5 6">
    <name type="scientific">Hymenobacter arizonensis</name>
    <name type="common">Siccationidurans arizonensis</name>
    <dbReference type="NCBI Taxonomy" id="1227077"/>
    <lineage>
        <taxon>Bacteria</taxon>
        <taxon>Pseudomonadati</taxon>
        <taxon>Bacteroidota</taxon>
        <taxon>Cytophagia</taxon>
        <taxon>Cytophagales</taxon>
        <taxon>Hymenobacteraceae</taxon>
        <taxon>Hymenobacter</taxon>
    </lineage>
</organism>
<dbReference type="PRINTS" id="PR00081">
    <property type="entry name" value="GDHRDH"/>
</dbReference>
<dbReference type="GO" id="GO:0016491">
    <property type="term" value="F:oxidoreductase activity"/>
    <property type="evidence" value="ECO:0007669"/>
    <property type="project" value="UniProtKB-KW"/>
</dbReference>
<dbReference type="SUPFAM" id="SSF51735">
    <property type="entry name" value="NAD(P)-binding Rossmann-fold domains"/>
    <property type="match status" value="1"/>
</dbReference>
<dbReference type="RefSeq" id="WP_092669683.1">
    <property type="nucleotide sequence ID" value="NZ_FOXS01000001.1"/>
</dbReference>